<feature type="binding site" evidence="8">
    <location>
        <position position="180"/>
    </location>
    <ligand>
        <name>Zn(2+)</name>
        <dbReference type="ChEBI" id="CHEBI:29105"/>
    </ligand>
</feature>
<evidence type="ECO:0000256" key="7">
    <source>
        <dbReference type="ARBA" id="ARBA00022840"/>
    </source>
</evidence>
<geneLocation type="plasmid" evidence="13 14">
    <name>pMM35_01</name>
</geneLocation>
<dbReference type="GO" id="GO:0008270">
    <property type="term" value="F:zinc ion binding"/>
    <property type="evidence" value="ECO:0007669"/>
    <property type="project" value="UniProtKB-UniRule"/>
</dbReference>
<dbReference type="GO" id="GO:0004797">
    <property type="term" value="F:thymidine kinase activity"/>
    <property type="evidence" value="ECO:0007669"/>
    <property type="project" value="UniProtKB-UniRule"/>
</dbReference>
<keyword evidence="5 8" id="KW-0547">Nucleotide-binding</keyword>
<dbReference type="Pfam" id="PF00265">
    <property type="entry name" value="TK"/>
    <property type="match status" value="1"/>
</dbReference>
<feature type="binding site" evidence="8">
    <location>
        <position position="177"/>
    </location>
    <ligand>
        <name>Zn(2+)</name>
        <dbReference type="ChEBI" id="CHEBI:29105"/>
    </ligand>
</feature>
<dbReference type="GO" id="GO:0005829">
    <property type="term" value="C:cytosol"/>
    <property type="evidence" value="ECO:0007669"/>
    <property type="project" value="TreeGrafter"/>
</dbReference>
<dbReference type="NCBIfam" id="NF003300">
    <property type="entry name" value="PRK04296.1-5"/>
    <property type="match status" value="1"/>
</dbReference>
<keyword evidence="13" id="KW-0614">Plasmid</keyword>
<comment type="caution">
    <text evidence="8">Lacks conserved residue(s) required for the propagation of feature annotation.</text>
</comment>
<dbReference type="EMBL" id="AP023416">
    <property type="protein sequence ID" value="BCK79301.1"/>
    <property type="molecule type" value="Genomic_DNA"/>
</dbReference>
<accession>A0A810Q1E2</accession>
<evidence type="ECO:0000256" key="3">
    <source>
        <dbReference type="ARBA" id="ARBA00022634"/>
    </source>
</evidence>
<evidence type="ECO:0000256" key="4">
    <source>
        <dbReference type="ARBA" id="ARBA00022679"/>
    </source>
</evidence>
<evidence type="ECO:0000256" key="9">
    <source>
        <dbReference type="PIRSR" id="PIRSR035805-1"/>
    </source>
</evidence>
<dbReference type="InterPro" id="IPR027417">
    <property type="entry name" value="P-loop_NTPase"/>
</dbReference>
<organism evidence="13 14">
    <name type="scientific">Vescimonas fastidiosa</name>
    <dbReference type="NCBI Taxonomy" id="2714353"/>
    <lineage>
        <taxon>Bacteria</taxon>
        <taxon>Bacillati</taxon>
        <taxon>Bacillota</taxon>
        <taxon>Clostridia</taxon>
        <taxon>Eubacteriales</taxon>
        <taxon>Oscillospiraceae</taxon>
        <taxon>Vescimonas</taxon>
    </lineage>
</organism>
<dbReference type="KEGG" id="vfa:MM35RIKEN_14930"/>
<keyword evidence="3 8" id="KW-0237">DNA synthesis</keyword>
<dbReference type="AlphaFoldDB" id="A0A810Q1E2"/>
<feature type="binding site" evidence="10">
    <location>
        <position position="173"/>
    </location>
    <ligand>
        <name>substrate</name>
    </ligand>
</feature>
<protein>
    <recommendedName>
        <fullName evidence="2 8">Thymidine kinase</fullName>
        <ecNumber evidence="2 8">2.7.1.21</ecNumber>
    </recommendedName>
</protein>
<keyword evidence="6 8" id="KW-0418">Kinase</keyword>
<evidence type="ECO:0000256" key="8">
    <source>
        <dbReference type="HAMAP-Rule" id="MF_00124"/>
    </source>
</evidence>
<reference evidence="13" key="1">
    <citation type="submission" date="2020-09" db="EMBL/GenBank/DDBJ databases">
        <title>New species isolated from human feces.</title>
        <authorList>
            <person name="Kitahara M."/>
            <person name="Shigeno Y."/>
            <person name="Shime M."/>
            <person name="Matsumoto Y."/>
            <person name="Nakamura S."/>
            <person name="Motooka D."/>
            <person name="Fukuoka S."/>
            <person name="Nishikawa H."/>
            <person name="Benno Y."/>
        </authorList>
    </citation>
    <scope>NUCLEOTIDE SEQUENCE</scope>
    <source>
        <strain evidence="13">MM35</strain>
        <plasmid evidence="13">pMM35_01</plasmid>
    </source>
</reference>
<dbReference type="SUPFAM" id="SSF52540">
    <property type="entry name" value="P-loop containing nucleoside triphosphate hydrolases"/>
    <property type="match status" value="1"/>
</dbReference>
<keyword evidence="7 8" id="KW-0067">ATP-binding</keyword>
<evidence type="ECO:0000256" key="6">
    <source>
        <dbReference type="ARBA" id="ARBA00022777"/>
    </source>
</evidence>
<dbReference type="GO" id="GO:0046104">
    <property type="term" value="P:thymidine metabolic process"/>
    <property type="evidence" value="ECO:0007669"/>
    <property type="project" value="TreeGrafter"/>
</dbReference>
<keyword evidence="8" id="KW-0862">Zinc</keyword>
<feature type="binding site" evidence="8">
    <location>
        <position position="140"/>
    </location>
    <ligand>
        <name>Zn(2+)</name>
        <dbReference type="ChEBI" id="CHEBI:29105"/>
    </ligand>
</feature>
<keyword evidence="8" id="KW-0963">Cytoplasm</keyword>
<keyword evidence="14" id="KW-1185">Reference proteome</keyword>
<evidence type="ECO:0000256" key="10">
    <source>
        <dbReference type="PIRSR" id="PIRSR035805-2"/>
    </source>
</evidence>
<evidence type="ECO:0000313" key="14">
    <source>
        <dbReference type="Proteomes" id="UP000681343"/>
    </source>
</evidence>
<evidence type="ECO:0000256" key="11">
    <source>
        <dbReference type="RuleBase" id="RU000544"/>
    </source>
</evidence>
<dbReference type="HAMAP" id="MF_00124">
    <property type="entry name" value="Thymidine_kinase"/>
    <property type="match status" value="1"/>
</dbReference>
<dbReference type="GO" id="GO:0071897">
    <property type="term" value="P:DNA biosynthetic process"/>
    <property type="evidence" value="ECO:0007669"/>
    <property type="project" value="UniProtKB-KW"/>
</dbReference>
<dbReference type="RefSeq" id="WP_212820764.1">
    <property type="nucleotide sequence ID" value="NZ_AP023416.1"/>
</dbReference>
<dbReference type="GO" id="GO:0005524">
    <property type="term" value="F:ATP binding"/>
    <property type="evidence" value="ECO:0007669"/>
    <property type="project" value="UniProtKB-UniRule"/>
</dbReference>
<evidence type="ECO:0000256" key="5">
    <source>
        <dbReference type="ARBA" id="ARBA00022741"/>
    </source>
</evidence>
<dbReference type="PANTHER" id="PTHR11441">
    <property type="entry name" value="THYMIDINE KINASE"/>
    <property type="match status" value="1"/>
</dbReference>
<feature type="binding site" evidence="8">
    <location>
        <begin position="82"/>
        <end position="85"/>
    </location>
    <ligand>
        <name>ATP</name>
        <dbReference type="ChEBI" id="CHEBI:30616"/>
    </ligand>
</feature>
<comment type="catalytic activity">
    <reaction evidence="8 11">
        <text>thymidine + ATP = dTMP + ADP + H(+)</text>
        <dbReference type="Rhea" id="RHEA:19129"/>
        <dbReference type="ChEBI" id="CHEBI:15378"/>
        <dbReference type="ChEBI" id="CHEBI:17748"/>
        <dbReference type="ChEBI" id="CHEBI:30616"/>
        <dbReference type="ChEBI" id="CHEBI:63528"/>
        <dbReference type="ChEBI" id="CHEBI:456216"/>
        <dbReference type="EC" id="2.7.1.21"/>
    </reaction>
</comment>
<dbReference type="PANTHER" id="PTHR11441:SF0">
    <property type="entry name" value="THYMIDINE KINASE, CYTOSOLIC"/>
    <property type="match status" value="1"/>
</dbReference>
<dbReference type="Proteomes" id="UP000681343">
    <property type="component" value="Plasmid pMM35_01"/>
</dbReference>
<evidence type="ECO:0000256" key="1">
    <source>
        <dbReference type="ARBA" id="ARBA00007587"/>
    </source>
</evidence>
<evidence type="ECO:0000256" key="2">
    <source>
        <dbReference type="ARBA" id="ARBA00012118"/>
    </source>
</evidence>
<evidence type="ECO:0000256" key="12">
    <source>
        <dbReference type="RuleBase" id="RU004165"/>
    </source>
</evidence>
<feature type="binding site" evidence="10">
    <location>
        <begin position="165"/>
        <end position="168"/>
    </location>
    <ligand>
        <name>substrate</name>
    </ligand>
</feature>
<keyword evidence="4 8" id="KW-0808">Transferase</keyword>
<feature type="binding site" evidence="8">
    <location>
        <position position="142"/>
    </location>
    <ligand>
        <name>Zn(2+)</name>
        <dbReference type="ChEBI" id="CHEBI:29105"/>
    </ligand>
</feature>
<gene>
    <name evidence="8 13" type="primary">tdk</name>
    <name evidence="13" type="ORF">MM35RIKEN_14930</name>
</gene>
<dbReference type="Gene3D" id="3.40.50.300">
    <property type="entry name" value="P-loop containing nucleotide triphosphate hydrolases"/>
    <property type="match status" value="1"/>
</dbReference>
<dbReference type="EC" id="2.7.1.21" evidence="2 8"/>
<dbReference type="PIRSF" id="PIRSF035805">
    <property type="entry name" value="TK_cell"/>
    <property type="match status" value="1"/>
</dbReference>
<evidence type="ECO:0000313" key="13">
    <source>
        <dbReference type="EMBL" id="BCK79301.1"/>
    </source>
</evidence>
<keyword evidence="8" id="KW-0479">Metal-binding</keyword>
<dbReference type="InterPro" id="IPR001267">
    <property type="entry name" value="Thymidine_kinase"/>
</dbReference>
<proteinExistence type="inferred from homology"/>
<comment type="subcellular location">
    <subcellularLocation>
        <location evidence="8">Cytoplasm</location>
    </subcellularLocation>
</comment>
<comment type="similarity">
    <text evidence="1 8 12">Belongs to the thymidine kinase family.</text>
</comment>
<feature type="active site" description="Proton acceptor" evidence="8 9">
    <location>
        <position position="83"/>
    </location>
</feature>
<name>A0A810Q1E2_9FIRM</name>
<comment type="subunit">
    <text evidence="8">Homotetramer.</text>
</comment>
<sequence>MAQLYFKFGAMGSSKSANALMARFNYEERGQDTLLVKPQLDTRDGDHMVRSRIGLEHPCIYFHEMQQMADSDLQKFACIIVDEAQFLTKEEVYYLVHLVDDCNIPVICYGLKADFKGELFPGSYQLLVLADKLEEVKTICWCGKKAAFNARFDEHGRVVKEGAQVVLGANDKYIGLCRRHWMAGDLGPDFKPLKG</sequence>
<dbReference type="Gene3D" id="3.30.60.20">
    <property type="match status" value="1"/>
</dbReference>
<dbReference type="SUPFAM" id="SSF57716">
    <property type="entry name" value="Glucocorticoid receptor-like (DNA-binding domain)"/>
    <property type="match status" value="1"/>
</dbReference>